<dbReference type="GO" id="GO:0006643">
    <property type="term" value="P:membrane lipid metabolic process"/>
    <property type="evidence" value="ECO:0007669"/>
    <property type="project" value="TreeGrafter"/>
</dbReference>
<gene>
    <name evidence="9" type="ORF">FPB0191_02196</name>
</gene>
<evidence type="ECO:0000256" key="2">
    <source>
        <dbReference type="ARBA" id="ARBA00022692"/>
    </source>
</evidence>
<evidence type="ECO:0000256" key="1">
    <source>
        <dbReference type="ARBA" id="ARBA00004127"/>
    </source>
</evidence>
<evidence type="ECO:0000256" key="5">
    <source>
        <dbReference type="ARBA" id="ARBA00023098"/>
    </source>
</evidence>
<dbReference type="HOGENOM" id="CLU_033631_2_0_6"/>
<dbReference type="Pfam" id="PF04116">
    <property type="entry name" value="FA_hydroxylase"/>
    <property type="match status" value="1"/>
</dbReference>
<evidence type="ECO:0000313" key="10">
    <source>
        <dbReference type="Proteomes" id="UP000030901"/>
    </source>
</evidence>
<accession>A0A0A7S387</accession>
<evidence type="ECO:0000256" key="6">
    <source>
        <dbReference type="ARBA" id="ARBA00023136"/>
    </source>
</evidence>
<dbReference type="InterPro" id="IPR006694">
    <property type="entry name" value="Fatty_acid_hydroxylase"/>
</dbReference>
<reference evidence="9 10" key="1">
    <citation type="journal article" date="2014" name="Appl. Environ. Microbiol.">
        <title>Gut symbionts from distinct hosts exhibit genotoxic activity via divergent colibactin biosynthetic pathways.</title>
        <authorList>
            <person name="Engel P."/>
            <person name="Vizcaino M.I."/>
            <person name="Crawford J.M."/>
        </authorList>
    </citation>
    <scope>NUCLEOTIDE SEQUENCE [LARGE SCALE GENOMIC DNA]</scope>
    <source>
        <strain evidence="9 10">PEB0191</strain>
    </source>
</reference>
<dbReference type="STRING" id="1267021.FPB0191_02196"/>
<keyword evidence="4" id="KW-0560">Oxidoreductase</keyword>
<dbReference type="OrthoDB" id="9770329at2"/>
<feature type="transmembrane region" description="Helical" evidence="7">
    <location>
        <begin position="341"/>
        <end position="361"/>
    </location>
</feature>
<dbReference type="EMBL" id="CP009056">
    <property type="protein sequence ID" value="AJA46000.1"/>
    <property type="molecule type" value="Genomic_DNA"/>
</dbReference>
<feature type="transmembrane region" description="Helical" evidence="7">
    <location>
        <begin position="291"/>
        <end position="310"/>
    </location>
</feature>
<evidence type="ECO:0000256" key="3">
    <source>
        <dbReference type="ARBA" id="ARBA00022989"/>
    </source>
</evidence>
<protein>
    <submittedName>
        <fullName evidence="9">Sterol desaturase</fullName>
    </submittedName>
</protein>
<evidence type="ECO:0000313" key="9">
    <source>
        <dbReference type="EMBL" id="AJA46000.1"/>
    </source>
</evidence>
<feature type="transmembrane region" description="Helical" evidence="7">
    <location>
        <begin position="317"/>
        <end position="335"/>
    </location>
</feature>
<feature type="domain" description="Fatty acid hydroxylase" evidence="8">
    <location>
        <begin position="78"/>
        <end position="211"/>
    </location>
</feature>
<organism evidence="9 10">
    <name type="scientific">Frischella perrara</name>
    <dbReference type="NCBI Taxonomy" id="1267021"/>
    <lineage>
        <taxon>Bacteria</taxon>
        <taxon>Pseudomonadati</taxon>
        <taxon>Pseudomonadota</taxon>
        <taxon>Gammaproteobacteria</taxon>
        <taxon>Orbales</taxon>
        <taxon>Orbaceae</taxon>
        <taxon>Frischella</taxon>
    </lineage>
</organism>
<keyword evidence="3 7" id="KW-1133">Transmembrane helix</keyword>
<feature type="transmembrane region" description="Helical" evidence="7">
    <location>
        <begin position="132"/>
        <end position="154"/>
    </location>
</feature>
<evidence type="ECO:0000256" key="4">
    <source>
        <dbReference type="ARBA" id="ARBA00023002"/>
    </source>
</evidence>
<comment type="subcellular location">
    <subcellularLocation>
        <location evidence="1">Endomembrane system</location>
        <topology evidence="1">Multi-pass membrane protein</topology>
    </subcellularLocation>
</comment>
<dbReference type="RefSeq" id="WP_052236956.1">
    <property type="nucleotide sequence ID" value="NZ_CP009056.1"/>
</dbReference>
<feature type="transmembrane region" description="Helical" evidence="7">
    <location>
        <begin position="35"/>
        <end position="56"/>
    </location>
</feature>
<dbReference type="GO" id="GO:0050479">
    <property type="term" value="F:glyceryl-ether monooxygenase activity"/>
    <property type="evidence" value="ECO:0007669"/>
    <property type="project" value="TreeGrafter"/>
</dbReference>
<name>A0A0A7S387_FRIPE</name>
<keyword evidence="2 7" id="KW-0812">Transmembrane</keyword>
<dbReference type="Proteomes" id="UP000030901">
    <property type="component" value="Chromosome"/>
</dbReference>
<feature type="transmembrane region" description="Helical" evidence="7">
    <location>
        <begin position="255"/>
        <end position="279"/>
    </location>
</feature>
<evidence type="ECO:0000256" key="7">
    <source>
        <dbReference type="SAM" id="Phobius"/>
    </source>
</evidence>
<keyword evidence="5" id="KW-0443">Lipid metabolism</keyword>
<keyword evidence="10" id="KW-1185">Reference proteome</keyword>
<evidence type="ECO:0000259" key="8">
    <source>
        <dbReference type="Pfam" id="PF04116"/>
    </source>
</evidence>
<dbReference type="GO" id="GO:0005506">
    <property type="term" value="F:iron ion binding"/>
    <property type="evidence" value="ECO:0007669"/>
    <property type="project" value="InterPro"/>
</dbReference>
<keyword evidence="6 7" id="KW-0472">Membrane</keyword>
<dbReference type="GO" id="GO:0012505">
    <property type="term" value="C:endomembrane system"/>
    <property type="evidence" value="ECO:0007669"/>
    <property type="project" value="UniProtKB-SubCell"/>
</dbReference>
<dbReference type="GO" id="GO:0008610">
    <property type="term" value="P:lipid biosynthetic process"/>
    <property type="evidence" value="ECO:0007669"/>
    <property type="project" value="InterPro"/>
</dbReference>
<feature type="transmembrane region" description="Helical" evidence="7">
    <location>
        <begin position="68"/>
        <end position="91"/>
    </location>
</feature>
<sequence length="368" mass="43031">MMELILPLIIMLIMIMAEAFILQFIKKVTINWSDIVFNLNSGLLMLWLFRGLELVCYHFMYTHFSFNLFMHVPIIITWLFTILAWDFGFYWEHRLHHKIPMLWAIHMVHHQGEHFNLSLAIRNSWYSSLTSIPFFALLAIAGVPTSIFITVSIFHYSIQFFNHNAITPKLGILERILVTPTHHKVHHLKDQYYANSNFSGSFIMWDKLFGTFETTPKDKSINYGSQGLISQNPFWASMLPFMRLLKIPFTPTQGFYRLPTILLVSGCLFLFSLAICYVYDYGYGYQDPNVIQYSLFSCLVLASIALGGIAEGKHWAIISWFILCWFIPLFFIIFLQWSALYWLLFMGMIALHGSITLIIWLKGKYHVN</sequence>
<dbReference type="AlphaFoldDB" id="A0A0A7S387"/>
<proteinExistence type="predicted"/>
<dbReference type="InterPro" id="IPR051689">
    <property type="entry name" value="Sterol_desaturase/TMEM195"/>
</dbReference>
<dbReference type="KEGG" id="fpp:FPB0191_02196"/>
<dbReference type="GO" id="GO:0016020">
    <property type="term" value="C:membrane"/>
    <property type="evidence" value="ECO:0007669"/>
    <property type="project" value="GOC"/>
</dbReference>
<dbReference type="PANTHER" id="PTHR21624:SF1">
    <property type="entry name" value="ALKYLGLYCEROL MONOOXYGENASE"/>
    <property type="match status" value="1"/>
</dbReference>
<dbReference type="PANTHER" id="PTHR21624">
    <property type="entry name" value="STEROL DESATURASE-RELATED PROTEIN"/>
    <property type="match status" value="1"/>
</dbReference>